<reference evidence="5 6" key="1">
    <citation type="submission" date="2024-07" db="EMBL/GenBank/DDBJ databases">
        <title>Chromosome-level genome assembly of the water stick insect Ranatra chinensis (Heteroptera: Nepidae).</title>
        <authorList>
            <person name="Liu X."/>
        </authorList>
    </citation>
    <scope>NUCLEOTIDE SEQUENCE [LARGE SCALE GENOMIC DNA]</scope>
    <source>
        <strain evidence="5">Cailab_2021Rc</strain>
        <tissue evidence="5">Muscle</tissue>
    </source>
</reference>
<dbReference type="AlphaFoldDB" id="A0ABD0Y783"/>
<dbReference type="GO" id="GO:0016491">
    <property type="term" value="F:oxidoreductase activity"/>
    <property type="evidence" value="ECO:0007669"/>
    <property type="project" value="UniProtKB-KW"/>
</dbReference>
<evidence type="ECO:0000256" key="2">
    <source>
        <dbReference type="ARBA" id="ARBA00023002"/>
    </source>
</evidence>
<keyword evidence="6" id="KW-1185">Reference proteome</keyword>
<dbReference type="Pfam" id="PF07731">
    <property type="entry name" value="Cu-oxidase_2"/>
    <property type="match status" value="1"/>
</dbReference>
<name>A0ABD0Y783_9HEMI</name>
<dbReference type="Proteomes" id="UP001558652">
    <property type="component" value="Unassembled WGS sequence"/>
</dbReference>
<keyword evidence="3" id="KW-0186">Copper</keyword>
<dbReference type="InterPro" id="IPR002355">
    <property type="entry name" value="Cu_oxidase_Cu_BS"/>
</dbReference>
<keyword evidence="2" id="KW-0560">Oxidoreductase</keyword>
<organism evidence="5 6">
    <name type="scientific">Ranatra chinensis</name>
    <dbReference type="NCBI Taxonomy" id="642074"/>
    <lineage>
        <taxon>Eukaryota</taxon>
        <taxon>Metazoa</taxon>
        <taxon>Ecdysozoa</taxon>
        <taxon>Arthropoda</taxon>
        <taxon>Hexapoda</taxon>
        <taxon>Insecta</taxon>
        <taxon>Pterygota</taxon>
        <taxon>Neoptera</taxon>
        <taxon>Paraneoptera</taxon>
        <taxon>Hemiptera</taxon>
        <taxon>Heteroptera</taxon>
        <taxon>Panheteroptera</taxon>
        <taxon>Nepomorpha</taxon>
        <taxon>Nepidae</taxon>
        <taxon>Ranatrinae</taxon>
        <taxon>Ranatra</taxon>
    </lineage>
</organism>
<dbReference type="InterPro" id="IPR008972">
    <property type="entry name" value="Cupredoxin"/>
</dbReference>
<dbReference type="GO" id="GO:0046872">
    <property type="term" value="F:metal ion binding"/>
    <property type="evidence" value="ECO:0007669"/>
    <property type="project" value="UniProtKB-KW"/>
</dbReference>
<proteinExistence type="predicted"/>
<dbReference type="PROSITE" id="PS00080">
    <property type="entry name" value="MULTICOPPER_OXIDASE2"/>
    <property type="match status" value="1"/>
</dbReference>
<dbReference type="SUPFAM" id="SSF49503">
    <property type="entry name" value="Cupredoxins"/>
    <property type="match status" value="1"/>
</dbReference>
<feature type="domain" description="Plastocyanin-like" evidence="4">
    <location>
        <begin position="1"/>
        <end position="87"/>
    </location>
</feature>
<evidence type="ECO:0000313" key="6">
    <source>
        <dbReference type="Proteomes" id="UP001558652"/>
    </source>
</evidence>
<sequence length="176" mass="19818">MHGSSFRVVAMDRLGNSTTVEEVEELDRAGRIHRNLVDPPVKDTVTVPDGGYTIIRFWAANPGYWLFHCHLEFHAEIGMAVVFKVGSHDRFPAEPPGFPKCGDYLHDYRPWTVNYQQTSKTGRDSAGKGTGWPNTIVRWWSSSSSPCFQPPSFGWLLTVAVVIGLFACRQRQFCSL</sequence>
<evidence type="ECO:0000259" key="4">
    <source>
        <dbReference type="Pfam" id="PF07731"/>
    </source>
</evidence>
<comment type="caution">
    <text evidence="5">The sequence shown here is derived from an EMBL/GenBank/DDBJ whole genome shotgun (WGS) entry which is preliminary data.</text>
</comment>
<dbReference type="Gene3D" id="2.60.40.420">
    <property type="entry name" value="Cupredoxins - blue copper proteins"/>
    <property type="match status" value="1"/>
</dbReference>
<evidence type="ECO:0000256" key="3">
    <source>
        <dbReference type="ARBA" id="ARBA00023008"/>
    </source>
</evidence>
<dbReference type="PANTHER" id="PTHR11709">
    <property type="entry name" value="MULTI-COPPER OXIDASE"/>
    <property type="match status" value="1"/>
</dbReference>
<evidence type="ECO:0000256" key="1">
    <source>
        <dbReference type="ARBA" id="ARBA00022723"/>
    </source>
</evidence>
<dbReference type="PANTHER" id="PTHR11709:SF394">
    <property type="entry name" value="FI03373P-RELATED"/>
    <property type="match status" value="1"/>
</dbReference>
<dbReference type="PROSITE" id="PS00079">
    <property type="entry name" value="MULTICOPPER_OXIDASE1"/>
    <property type="match status" value="1"/>
</dbReference>
<dbReference type="InterPro" id="IPR011706">
    <property type="entry name" value="Cu-oxidase_C"/>
</dbReference>
<dbReference type="InterPro" id="IPR045087">
    <property type="entry name" value="Cu-oxidase_fam"/>
</dbReference>
<dbReference type="InterPro" id="IPR033138">
    <property type="entry name" value="Cu_oxidase_CS"/>
</dbReference>
<accession>A0ABD0Y783</accession>
<keyword evidence="1" id="KW-0479">Metal-binding</keyword>
<dbReference type="EMBL" id="JBFDAA010000012">
    <property type="protein sequence ID" value="KAL1123235.1"/>
    <property type="molecule type" value="Genomic_DNA"/>
</dbReference>
<gene>
    <name evidence="5" type="ORF">AAG570_002322</name>
</gene>
<evidence type="ECO:0000313" key="5">
    <source>
        <dbReference type="EMBL" id="KAL1123235.1"/>
    </source>
</evidence>
<protein>
    <recommendedName>
        <fullName evidence="4">Plastocyanin-like domain-containing protein</fullName>
    </recommendedName>
</protein>